<organism evidence="2 3">
    <name type="scientific">Anaeramoeba flamelloides</name>
    <dbReference type="NCBI Taxonomy" id="1746091"/>
    <lineage>
        <taxon>Eukaryota</taxon>
        <taxon>Metamonada</taxon>
        <taxon>Anaeramoebidae</taxon>
        <taxon>Anaeramoeba</taxon>
    </lineage>
</organism>
<protein>
    <submittedName>
        <fullName evidence="2">Cell division cycle protein</fullName>
    </submittedName>
</protein>
<gene>
    <name evidence="2" type="ORF">M0813_14541</name>
</gene>
<keyword evidence="2" id="KW-0132">Cell division</keyword>
<dbReference type="EMBL" id="JAOAOG010000049">
    <property type="protein sequence ID" value="KAJ6252099.1"/>
    <property type="molecule type" value="Genomic_DNA"/>
</dbReference>
<comment type="caution">
    <text evidence="2">The sequence shown here is derived from an EMBL/GenBank/DDBJ whole genome shotgun (WGS) entry which is preliminary data.</text>
</comment>
<dbReference type="Proteomes" id="UP001150062">
    <property type="component" value="Unassembled WGS sequence"/>
</dbReference>
<keyword evidence="2" id="KW-0131">Cell cycle</keyword>
<keyword evidence="3" id="KW-1185">Reference proteome</keyword>
<evidence type="ECO:0000313" key="3">
    <source>
        <dbReference type="Proteomes" id="UP001150062"/>
    </source>
</evidence>
<dbReference type="Pfam" id="PF07065">
    <property type="entry name" value="D123"/>
    <property type="match status" value="1"/>
</dbReference>
<evidence type="ECO:0000256" key="1">
    <source>
        <dbReference type="ARBA" id="ARBA00011047"/>
    </source>
</evidence>
<dbReference type="PANTHER" id="PTHR15323:SF6">
    <property type="entry name" value="CELL DIVISION CYCLE PROTEIN 123 HOMOLOG"/>
    <property type="match status" value="1"/>
</dbReference>
<dbReference type="GO" id="GO:0051301">
    <property type="term" value="P:cell division"/>
    <property type="evidence" value="ECO:0007669"/>
    <property type="project" value="UniProtKB-KW"/>
</dbReference>
<sequence length="342" mass="40822">MSEIPIILDLSNSELEEIQNKNEQFLHRIFLRNIEYWYDAIENFTFRTKFVKIHKSDVQFFISAHEEYQKSGKLTVDNQEYFTKLSEKLKNAILSFTNGNENRKVFIKTSCRSPKDAVVGSENFVQVYQTNLIRDSKQDQQDLNWKMNCLTLTGMQALAFSAQTVEQYLHICIQSERIYSDMKIYSEYFGSKKKKYSHPRNFVIREWFDMDPMLEFRSFVSNSKITVMSQYHYFVYYPKLVQLAEELEVKIQSFFNEKISPKLNKIGLTKYCIDFVVIDGKVWVIELNGFEETTDSALFSWQNKEDRNLILNGPFEFRYRKTKPWMILSRLSKEWKEIIENN</sequence>
<proteinExistence type="inferred from homology"/>
<name>A0ABQ8Z5P2_9EUKA</name>
<dbReference type="PANTHER" id="PTHR15323">
    <property type="entry name" value="D123 PROTEIN"/>
    <property type="match status" value="1"/>
</dbReference>
<dbReference type="InterPro" id="IPR009772">
    <property type="entry name" value="CDC123"/>
</dbReference>
<reference evidence="2" key="1">
    <citation type="submission" date="2022-08" db="EMBL/GenBank/DDBJ databases">
        <title>Novel sulfate-reducing endosymbionts in the free-living metamonad Anaeramoeba.</title>
        <authorList>
            <person name="Jerlstrom-Hultqvist J."/>
            <person name="Cepicka I."/>
            <person name="Gallot-Lavallee L."/>
            <person name="Salas-Leiva D."/>
            <person name="Curtis B.A."/>
            <person name="Zahonova K."/>
            <person name="Pipaliya S."/>
            <person name="Dacks J."/>
            <person name="Roger A.J."/>
        </authorList>
    </citation>
    <scope>NUCLEOTIDE SEQUENCE</scope>
    <source>
        <strain evidence="2">Schooner1</strain>
    </source>
</reference>
<evidence type="ECO:0000313" key="2">
    <source>
        <dbReference type="EMBL" id="KAJ6252099.1"/>
    </source>
</evidence>
<accession>A0ABQ8Z5P2</accession>
<comment type="similarity">
    <text evidence="1">Belongs to the CDC123 family.</text>
</comment>